<protein>
    <submittedName>
        <fullName evidence="1">Uncharacterized protein</fullName>
    </submittedName>
</protein>
<proteinExistence type="predicted"/>
<accession>A0ABW3FDC6</accession>
<dbReference type="EMBL" id="JBHTJV010000006">
    <property type="protein sequence ID" value="MFD0916464.1"/>
    <property type="molecule type" value="Genomic_DNA"/>
</dbReference>
<reference evidence="2" key="1">
    <citation type="journal article" date="2019" name="Int. J. Syst. Evol. Microbiol.">
        <title>The Global Catalogue of Microorganisms (GCM) 10K type strain sequencing project: providing services to taxonomists for standard genome sequencing and annotation.</title>
        <authorList>
            <consortium name="The Broad Institute Genomics Platform"/>
            <consortium name="The Broad Institute Genome Sequencing Center for Infectious Disease"/>
            <person name="Wu L."/>
            <person name="Ma J."/>
        </authorList>
    </citation>
    <scope>NUCLEOTIDE SEQUENCE [LARGE SCALE GENOMIC DNA]</scope>
    <source>
        <strain evidence="2">CCUG 60023</strain>
    </source>
</reference>
<keyword evidence="2" id="KW-1185">Reference proteome</keyword>
<dbReference type="Proteomes" id="UP001597101">
    <property type="component" value="Unassembled WGS sequence"/>
</dbReference>
<comment type="caution">
    <text evidence="1">The sequence shown here is derived from an EMBL/GenBank/DDBJ whole genome shotgun (WGS) entry which is preliminary data.</text>
</comment>
<organism evidence="1 2">
    <name type="scientific">Pseudahrensia aquimaris</name>
    <dbReference type="NCBI Taxonomy" id="744461"/>
    <lineage>
        <taxon>Bacteria</taxon>
        <taxon>Pseudomonadati</taxon>
        <taxon>Pseudomonadota</taxon>
        <taxon>Alphaproteobacteria</taxon>
        <taxon>Hyphomicrobiales</taxon>
        <taxon>Ahrensiaceae</taxon>
        <taxon>Pseudahrensia</taxon>
    </lineage>
</organism>
<name>A0ABW3FDC6_9HYPH</name>
<dbReference type="RefSeq" id="WP_377212327.1">
    <property type="nucleotide sequence ID" value="NZ_JBHTJV010000006.1"/>
</dbReference>
<evidence type="ECO:0000313" key="2">
    <source>
        <dbReference type="Proteomes" id="UP001597101"/>
    </source>
</evidence>
<sequence length="339" mass="38078">MSKSPADKATFVARDISSLSPLNQGGSDGGYVKDQYEHHWGKKIDGLKTKIARGETLEHMIAVLRSPPHLNRGYNRVGGHPAKQMLEDFTGTHDDIPLSRLACSEGRYTVINNFDPVMAITRLANSFTNIVELGAGPGWNLFNICTYLGNKAQARKFFGLEYSDAGIEVMKLLGDHGKLPMHATFFDYTAPDISMVPDDKPTMFFSHLSIEQVEDISGDLYEQLAARKSRTKLIHCEPIGWQRFPEMVEARVNGDDKFFHDLIEKRLDDVRGPDAVAINGALNSWRVRYNRNTLPLLHKFEAEGKLTIQRCYYDFTHSTNVNPANPSTYVEIDFHGADA</sequence>
<evidence type="ECO:0000313" key="1">
    <source>
        <dbReference type="EMBL" id="MFD0916464.1"/>
    </source>
</evidence>
<gene>
    <name evidence="1" type="ORF">ACFQ14_08600</name>
</gene>